<feature type="transmembrane region" description="Helical" evidence="7">
    <location>
        <begin position="7"/>
        <end position="25"/>
    </location>
</feature>
<evidence type="ECO:0000256" key="5">
    <source>
        <dbReference type="ARBA" id="ARBA00022989"/>
    </source>
</evidence>
<keyword evidence="3" id="KW-1003">Cell membrane</keyword>
<keyword evidence="6 7" id="KW-0472">Membrane</keyword>
<comment type="subcellular location">
    <subcellularLocation>
        <location evidence="1">Cell membrane</location>
        <topology evidence="1">Multi-pass membrane protein</topology>
    </subcellularLocation>
</comment>
<accession>A0ABT7NTS4</accession>
<evidence type="ECO:0000256" key="1">
    <source>
        <dbReference type="ARBA" id="ARBA00004651"/>
    </source>
</evidence>
<evidence type="ECO:0000256" key="3">
    <source>
        <dbReference type="ARBA" id="ARBA00022475"/>
    </source>
</evidence>
<protein>
    <submittedName>
        <fullName evidence="8">DoxX family protein</fullName>
    </submittedName>
</protein>
<proteinExistence type="inferred from homology"/>
<evidence type="ECO:0000313" key="8">
    <source>
        <dbReference type="EMBL" id="MDM1050555.1"/>
    </source>
</evidence>
<evidence type="ECO:0000256" key="6">
    <source>
        <dbReference type="ARBA" id="ARBA00023136"/>
    </source>
</evidence>
<name>A0ABT7NTS4_9SPHI</name>
<feature type="transmembrane region" description="Helical" evidence="7">
    <location>
        <begin position="105"/>
        <end position="125"/>
    </location>
</feature>
<keyword evidence="5 7" id="KW-1133">Transmembrane helix</keyword>
<sequence length="136" mass="15042">MIDHTSIGLLILRLFIGIRVIYGVLDNVLSFSHMKEFAGFLSQFAFPFPMFSAILSVYVQLIASILILIGWKTRIAAAFLAFNFLIALIMVHFKSGDSLEALTPALAIFCIVLALIFTGAGKYAIDNRQITTHKTT</sequence>
<dbReference type="RefSeq" id="WP_286652514.1">
    <property type="nucleotide sequence ID" value="NZ_JACAGK010000114.1"/>
</dbReference>
<reference evidence="8" key="1">
    <citation type="submission" date="2020-06" db="EMBL/GenBank/DDBJ databases">
        <authorList>
            <person name="Dong N."/>
        </authorList>
    </citation>
    <scope>NUCLEOTIDE SEQUENCE</scope>
    <source>
        <strain evidence="8">R1692</strain>
    </source>
</reference>
<comment type="caution">
    <text evidence="8">The sequence shown here is derived from an EMBL/GenBank/DDBJ whole genome shotgun (WGS) entry which is preliminary data.</text>
</comment>
<feature type="transmembrane region" description="Helical" evidence="7">
    <location>
        <begin position="45"/>
        <end position="68"/>
    </location>
</feature>
<dbReference type="Pfam" id="PF07681">
    <property type="entry name" value="DoxX"/>
    <property type="match status" value="1"/>
</dbReference>
<dbReference type="Proteomes" id="UP001170954">
    <property type="component" value="Unassembled WGS sequence"/>
</dbReference>
<dbReference type="PANTHER" id="PTHR33452">
    <property type="entry name" value="OXIDOREDUCTASE CATD-RELATED"/>
    <property type="match status" value="1"/>
</dbReference>
<feature type="transmembrane region" description="Helical" evidence="7">
    <location>
        <begin position="75"/>
        <end position="93"/>
    </location>
</feature>
<organism evidence="8 9">
    <name type="scientific">Sphingobacterium hotanense</name>
    <dbReference type="NCBI Taxonomy" id="649196"/>
    <lineage>
        <taxon>Bacteria</taxon>
        <taxon>Pseudomonadati</taxon>
        <taxon>Bacteroidota</taxon>
        <taxon>Sphingobacteriia</taxon>
        <taxon>Sphingobacteriales</taxon>
        <taxon>Sphingobacteriaceae</taxon>
        <taxon>Sphingobacterium</taxon>
    </lineage>
</organism>
<dbReference type="InterPro" id="IPR051907">
    <property type="entry name" value="DoxX-like_oxidoreductase"/>
</dbReference>
<gene>
    <name evidence="8" type="ORF">HX018_20185</name>
</gene>
<evidence type="ECO:0000256" key="4">
    <source>
        <dbReference type="ARBA" id="ARBA00022692"/>
    </source>
</evidence>
<evidence type="ECO:0000313" key="9">
    <source>
        <dbReference type="Proteomes" id="UP001170954"/>
    </source>
</evidence>
<dbReference type="PANTHER" id="PTHR33452:SF7">
    <property type="entry name" value="DOXX FAMILY PROTEIN"/>
    <property type="match status" value="1"/>
</dbReference>
<comment type="similarity">
    <text evidence="2">Belongs to the DoxX family.</text>
</comment>
<keyword evidence="4 7" id="KW-0812">Transmembrane</keyword>
<dbReference type="EMBL" id="JACAGK010000114">
    <property type="protein sequence ID" value="MDM1050555.1"/>
    <property type="molecule type" value="Genomic_DNA"/>
</dbReference>
<reference evidence="8" key="2">
    <citation type="journal article" date="2022" name="Sci. Total Environ.">
        <title>Prevalence, transmission, and molecular epidemiology of tet(X)-positive bacteria among humans, animals, and environmental niches in China: An epidemiological, and genomic-based study.</title>
        <authorList>
            <person name="Dong N."/>
            <person name="Zeng Y."/>
            <person name="Cai C."/>
            <person name="Sun C."/>
            <person name="Lu J."/>
            <person name="Liu C."/>
            <person name="Zhou H."/>
            <person name="Sun Q."/>
            <person name="Shu L."/>
            <person name="Wang H."/>
            <person name="Wang Y."/>
            <person name="Wang S."/>
            <person name="Wu C."/>
            <person name="Chan E.W."/>
            <person name="Chen G."/>
            <person name="Shen Z."/>
            <person name="Chen S."/>
            <person name="Zhang R."/>
        </authorList>
    </citation>
    <scope>NUCLEOTIDE SEQUENCE</scope>
    <source>
        <strain evidence="8">R1692</strain>
    </source>
</reference>
<evidence type="ECO:0000256" key="2">
    <source>
        <dbReference type="ARBA" id="ARBA00006679"/>
    </source>
</evidence>
<dbReference type="InterPro" id="IPR032808">
    <property type="entry name" value="DoxX"/>
</dbReference>
<keyword evidence="9" id="KW-1185">Reference proteome</keyword>
<evidence type="ECO:0000256" key="7">
    <source>
        <dbReference type="SAM" id="Phobius"/>
    </source>
</evidence>